<sequence>MERPNQAVQSGDPAWASNLAPSSSAATSPLEEACSTRRIIIRCFSRLRKCRSKTERPKVVKGDCLARHCNLVDLILSVLTNRGEPSPFNHGDCRGERTHRIHTLCLYFTTKYELYQIGAVVGDTKSKQMENNDRTLKELATPDMAYQPWRRSPQAIEGIPCGLMMMDQSMIDAASGGALMDKTPTIARHLISNMASSTQ</sequence>
<evidence type="ECO:0000256" key="1">
    <source>
        <dbReference type="SAM" id="MobiDB-lite"/>
    </source>
</evidence>
<keyword evidence="3" id="KW-1185">Reference proteome</keyword>
<feature type="region of interest" description="Disordered" evidence="1">
    <location>
        <begin position="1"/>
        <end position="25"/>
    </location>
</feature>
<protein>
    <submittedName>
        <fullName evidence="2">Uncharacterized protein</fullName>
    </submittedName>
</protein>
<dbReference type="OrthoDB" id="1417698at2759"/>
<feature type="non-terminal residue" evidence="2">
    <location>
        <position position="1"/>
    </location>
</feature>
<reference evidence="2" key="1">
    <citation type="submission" date="2018-05" db="EMBL/GenBank/DDBJ databases">
        <title>Draft genome of Mucuna pruriens seed.</title>
        <authorList>
            <person name="Nnadi N.E."/>
            <person name="Vos R."/>
            <person name="Hasami M.H."/>
            <person name="Devisetty U.K."/>
            <person name="Aguiy J.C."/>
        </authorList>
    </citation>
    <scope>NUCLEOTIDE SEQUENCE [LARGE SCALE GENOMIC DNA]</scope>
    <source>
        <strain evidence="2">JCA_2017</strain>
    </source>
</reference>
<evidence type="ECO:0000313" key="3">
    <source>
        <dbReference type="Proteomes" id="UP000257109"/>
    </source>
</evidence>
<accession>A0A371HBN1</accession>
<dbReference type="EMBL" id="QJKJ01003070">
    <property type="protein sequence ID" value="RDY00114.1"/>
    <property type="molecule type" value="Genomic_DNA"/>
</dbReference>
<name>A0A371HBN1_MUCPR</name>
<evidence type="ECO:0000313" key="2">
    <source>
        <dbReference type="EMBL" id="RDY00114.1"/>
    </source>
</evidence>
<organism evidence="2 3">
    <name type="scientific">Mucuna pruriens</name>
    <name type="common">Velvet bean</name>
    <name type="synonym">Dolichos pruriens</name>
    <dbReference type="NCBI Taxonomy" id="157652"/>
    <lineage>
        <taxon>Eukaryota</taxon>
        <taxon>Viridiplantae</taxon>
        <taxon>Streptophyta</taxon>
        <taxon>Embryophyta</taxon>
        <taxon>Tracheophyta</taxon>
        <taxon>Spermatophyta</taxon>
        <taxon>Magnoliopsida</taxon>
        <taxon>eudicotyledons</taxon>
        <taxon>Gunneridae</taxon>
        <taxon>Pentapetalae</taxon>
        <taxon>rosids</taxon>
        <taxon>fabids</taxon>
        <taxon>Fabales</taxon>
        <taxon>Fabaceae</taxon>
        <taxon>Papilionoideae</taxon>
        <taxon>50 kb inversion clade</taxon>
        <taxon>NPAAA clade</taxon>
        <taxon>indigoferoid/millettioid clade</taxon>
        <taxon>Phaseoleae</taxon>
        <taxon>Mucuna</taxon>
    </lineage>
</organism>
<comment type="caution">
    <text evidence="2">The sequence shown here is derived from an EMBL/GenBank/DDBJ whole genome shotgun (WGS) entry which is preliminary data.</text>
</comment>
<proteinExistence type="predicted"/>
<gene>
    <name evidence="2" type="ORF">CR513_16743</name>
</gene>
<feature type="compositionally biased region" description="Low complexity" evidence="1">
    <location>
        <begin position="13"/>
        <end position="25"/>
    </location>
</feature>
<dbReference type="Proteomes" id="UP000257109">
    <property type="component" value="Unassembled WGS sequence"/>
</dbReference>
<dbReference type="AlphaFoldDB" id="A0A371HBN1"/>